<dbReference type="Gene3D" id="3.90.550.10">
    <property type="entry name" value="Spore Coat Polysaccharide Biosynthesis Protein SpsA, Chain A"/>
    <property type="match status" value="1"/>
</dbReference>
<keyword evidence="5" id="KW-0472">Membrane</keyword>
<comment type="caution">
    <text evidence="6">The sequence shown here is derived from an EMBL/GenBank/DDBJ whole genome shotgun (WGS) entry which is preliminary data.</text>
</comment>
<feature type="transmembrane region" description="Helical" evidence="5">
    <location>
        <begin position="428"/>
        <end position="451"/>
    </location>
</feature>
<sequence length="495" mass="55545">MFDAGQLYAVQSAVMRFGAVIYAYQGLFIASLLFVLVLAVLYALRRFALQSVESHATVMGSKLSIPVSIVAAALNEEKVILPAVQSLLAQNYPEFEVILVDDGSTDGTIALLREAYDLAPLDIRVNPALPAGPVVALYRSRRDPRLTVVSKQNRKSKADALNCGINFAHYRYLCCVDGDTIYGPEALLDGMSIVQKNPSEVVGVTSYFGISRTPEASVGVDGYRLVDRHWLSMLQNLDLMRSFLVNRLAFSEIGAMMCNPGAFAIWRKDLFAEIGGYDPSFSCEDIEFTYRVHEHFRRLRRRYQIAALPKLIAMTEGPDNIGALVKQRARWQRVLMETVWAYRRMTLNPRYGTVGLVAMPYNLVFEAISPVVQLLSIVAVAALALLGAIDSRQLLLLLVAVELITSAPSLLAILIDNRQHRDYRLRDILLLGAYSLLDFFLFKPIILLAGLKGSIDFLKGRKGWDKFERNDRRKKRGPWSGPERRSGKERRNRPR</sequence>
<evidence type="ECO:0000256" key="5">
    <source>
        <dbReference type="SAM" id="Phobius"/>
    </source>
</evidence>
<organism evidence="6 7">
    <name type="scientific">Arenimonas maotaiensis</name>
    <dbReference type="NCBI Taxonomy" id="1446479"/>
    <lineage>
        <taxon>Bacteria</taxon>
        <taxon>Pseudomonadati</taxon>
        <taxon>Pseudomonadota</taxon>
        <taxon>Gammaproteobacteria</taxon>
        <taxon>Lysobacterales</taxon>
        <taxon>Lysobacteraceae</taxon>
        <taxon>Arenimonas</taxon>
    </lineage>
</organism>
<protein>
    <submittedName>
        <fullName evidence="6">Glycosyl transferase</fullName>
    </submittedName>
</protein>
<keyword evidence="5" id="KW-1133">Transmembrane helix</keyword>
<dbReference type="InterPro" id="IPR029044">
    <property type="entry name" value="Nucleotide-diphossugar_trans"/>
</dbReference>
<dbReference type="SUPFAM" id="SSF53448">
    <property type="entry name" value="Nucleotide-diphospho-sugar transferases"/>
    <property type="match status" value="1"/>
</dbReference>
<evidence type="ECO:0000313" key="6">
    <source>
        <dbReference type="EMBL" id="GGF87588.1"/>
    </source>
</evidence>
<dbReference type="GO" id="GO:0016757">
    <property type="term" value="F:glycosyltransferase activity"/>
    <property type="evidence" value="ECO:0007669"/>
    <property type="project" value="UniProtKB-KW"/>
</dbReference>
<dbReference type="RefSeq" id="WP_188447771.1">
    <property type="nucleotide sequence ID" value="NZ_BMFO01000001.1"/>
</dbReference>
<evidence type="ECO:0000256" key="2">
    <source>
        <dbReference type="ARBA" id="ARBA00022676"/>
    </source>
</evidence>
<dbReference type="Proteomes" id="UP000632858">
    <property type="component" value="Unassembled WGS sequence"/>
</dbReference>
<proteinExistence type="inferred from homology"/>
<evidence type="ECO:0000256" key="4">
    <source>
        <dbReference type="SAM" id="MobiDB-lite"/>
    </source>
</evidence>
<keyword evidence="2" id="KW-0328">Glycosyltransferase</keyword>
<name>A0A917CFS6_9GAMM</name>
<comment type="similarity">
    <text evidence="1">Belongs to the glycosyltransferase 2 family.</text>
</comment>
<gene>
    <name evidence="6" type="ORF">GCM10010960_06880</name>
</gene>
<feature type="transmembrane region" description="Helical" evidence="5">
    <location>
        <begin position="371"/>
        <end position="389"/>
    </location>
</feature>
<reference evidence="6" key="1">
    <citation type="journal article" date="2014" name="Int. J. Syst. Evol. Microbiol.">
        <title>Complete genome sequence of Corynebacterium casei LMG S-19264T (=DSM 44701T), isolated from a smear-ripened cheese.</title>
        <authorList>
            <consortium name="US DOE Joint Genome Institute (JGI-PGF)"/>
            <person name="Walter F."/>
            <person name="Albersmeier A."/>
            <person name="Kalinowski J."/>
            <person name="Ruckert C."/>
        </authorList>
    </citation>
    <scope>NUCLEOTIDE SEQUENCE</scope>
    <source>
        <strain evidence="6">CGMCC 1.12726</strain>
    </source>
</reference>
<keyword evidence="3 6" id="KW-0808">Transferase</keyword>
<dbReference type="CDD" id="cd06423">
    <property type="entry name" value="CESA_like"/>
    <property type="match status" value="1"/>
</dbReference>
<dbReference type="Pfam" id="PF13641">
    <property type="entry name" value="Glyco_tranf_2_3"/>
    <property type="match status" value="1"/>
</dbReference>
<feature type="transmembrane region" description="Helical" evidence="5">
    <location>
        <begin position="20"/>
        <end position="44"/>
    </location>
</feature>
<accession>A0A917CFS6</accession>
<dbReference type="PANTHER" id="PTHR43630">
    <property type="entry name" value="POLY-BETA-1,6-N-ACETYL-D-GLUCOSAMINE SYNTHASE"/>
    <property type="match status" value="1"/>
</dbReference>
<keyword evidence="5" id="KW-0812">Transmembrane</keyword>
<feature type="region of interest" description="Disordered" evidence="4">
    <location>
        <begin position="469"/>
        <end position="495"/>
    </location>
</feature>
<feature type="transmembrane region" description="Helical" evidence="5">
    <location>
        <begin position="395"/>
        <end position="416"/>
    </location>
</feature>
<dbReference type="AlphaFoldDB" id="A0A917CFS6"/>
<dbReference type="EMBL" id="BMFO01000001">
    <property type="protein sequence ID" value="GGF87588.1"/>
    <property type="molecule type" value="Genomic_DNA"/>
</dbReference>
<dbReference type="PANTHER" id="PTHR43630:SF1">
    <property type="entry name" value="POLY-BETA-1,6-N-ACETYL-D-GLUCOSAMINE SYNTHASE"/>
    <property type="match status" value="1"/>
</dbReference>
<keyword evidence="7" id="KW-1185">Reference proteome</keyword>
<evidence type="ECO:0000256" key="3">
    <source>
        <dbReference type="ARBA" id="ARBA00022679"/>
    </source>
</evidence>
<reference evidence="6" key="2">
    <citation type="submission" date="2020-09" db="EMBL/GenBank/DDBJ databases">
        <authorList>
            <person name="Sun Q."/>
            <person name="Zhou Y."/>
        </authorList>
    </citation>
    <scope>NUCLEOTIDE SEQUENCE</scope>
    <source>
        <strain evidence="6">CGMCC 1.12726</strain>
    </source>
</reference>
<evidence type="ECO:0000313" key="7">
    <source>
        <dbReference type="Proteomes" id="UP000632858"/>
    </source>
</evidence>
<evidence type="ECO:0000256" key="1">
    <source>
        <dbReference type="ARBA" id="ARBA00006739"/>
    </source>
</evidence>